<proteinExistence type="predicted"/>
<feature type="coiled-coil region" evidence="1">
    <location>
        <begin position="1"/>
        <end position="28"/>
    </location>
</feature>
<organism evidence="2 3">
    <name type="scientific">Cyanomargarita calcarea GSE-NOS-MK-12-04C</name>
    <dbReference type="NCBI Taxonomy" id="2839659"/>
    <lineage>
        <taxon>Bacteria</taxon>
        <taxon>Bacillati</taxon>
        <taxon>Cyanobacteriota</taxon>
        <taxon>Cyanophyceae</taxon>
        <taxon>Nostocales</taxon>
        <taxon>Cyanomargaritaceae</taxon>
        <taxon>Cyanomargarita</taxon>
    </lineage>
</organism>
<accession>A0A951QHH4</accession>
<protein>
    <submittedName>
        <fullName evidence="2">Uncharacterized protein</fullName>
    </submittedName>
</protein>
<reference evidence="2" key="2">
    <citation type="journal article" date="2022" name="Microbiol. Resour. Announc.">
        <title>Metagenome Sequencing to Explore Phylogenomics of Terrestrial Cyanobacteria.</title>
        <authorList>
            <person name="Ward R.D."/>
            <person name="Stajich J.E."/>
            <person name="Johansen J.R."/>
            <person name="Huntemann M."/>
            <person name="Clum A."/>
            <person name="Foster B."/>
            <person name="Foster B."/>
            <person name="Roux S."/>
            <person name="Palaniappan K."/>
            <person name="Varghese N."/>
            <person name="Mukherjee S."/>
            <person name="Reddy T.B.K."/>
            <person name="Daum C."/>
            <person name="Copeland A."/>
            <person name="Chen I.A."/>
            <person name="Ivanova N.N."/>
            <person name="Kyrpides N.C."/>
            <person name="Shapiro N."/>
            <person name="Eloe-Fadrosh E.A."/>
            <person name="Pietrasiak N."/>
        </authorList>
    </citation>
    <scope>NUCLEOTIDE SEQUENCE</scope>
    <source>
        <strain evidence="2">GSE-NOS-MK-12-04C</strain>
    </source>
</reference>
<name>A0A951QHH4_9CYAN</name>
<evidence type="ECO:0000313" key="3">
    <source>
        <dbReference type="Proteomes" id="UP000729701"/>
    </source>
</evidence>
<comment type="caution">
    <text evidence="2">The sequence shown here is derived from an EMBL/GenBank/DDBJ whole genome shotgun (WGS) entry which is preliminary data.</text>
</comment>
<gene>
    <name evidence="2" type="ORF">KME60_03535</name>
</gene>
<reference evidence="2" key="1">
    <citation type="submission" date="2021-05" db="EMBL/GenBank/DDBJ databases">
        <authorList>
            <person name="Pietrasiak N."/>
            <person name="Ward R."/>
            <person name="Stajich J.E."/>
            <person name="Kurbessoian T."/>
        </authorList>
    </citation>
    <scope>NUCLEOTIDE SEQUENCE</scope>
    <source>
        <strain evidence="2">GSE-NOS-MK-12-04C</strain>
    </source>
</reference>
<keyword evidence="1" id="KW-0175">Coiled coil</keyword>
<sequence length="479" mass="53742">MQFQFTEVANMQQQIEALTAQLQQLTASVAPYTECQKEANWLVEKTAEHRAVMLDKGLTADSLKAWAIALHEAASGEEFSINLDGDLEFAETKAELARVRRALEREVAASDERSREMDALRAEVANQAHNSQIDEVEALRSENKSLILDYQELNKKLDFFKSEIRENDSLSAEVLKLRKENENYQQRYDGIKAQKEQIEQDFFAVRADRDAKVQELKNKTTNPYSTIDEHIDAMPPSEAVELVEEPKSAVKSSASLSLRVLEIDDIVSVPTGGLGTVIRFSGDIVVVGQLLNGETVETCYDVGELRWISSYQESAPAETLVEAPDLKYEQFLAKIAKAYGWNTLTWQDVRSLVDCKAEGFKELSLAKATKVQKEKRSQLLSANGRCVELLFDYIELTGDRSDLDWVPVTLKEAVEEEIAKKPEAQLVPGTEIEVDGETMIVIRHDVETEWLDVQTLKGVRTSVHMTEVTVLSNALPLTA</sequence>
<feature type="coiled-coil region" evidence="1">
    <location>
        <begin position="93"/>
        <end position="201"/>
    </location>
</feature>
<dbReference type="EMBL" id="JAHHGZ010000003">
    <property type="protein sequence ID" value="MBW4666529.1"/>
    <property type="molecule type" value="Genomic_DNA"/>
</dbReference>
<dbReference type="AlphaFoldDB" id="A0A951QHH4"/>
<evidence type="ECO:0000256" key="1">
    <source>
        <dbReference type="SAM" id="Coils"/>
    </source>
</evidence>
<evidence type="ECO:0000313" key="2">
    <source>
        <dbReference type="EMBL" id="MBW4666529.1"/>
    </source>
</evidence>
<dbReference type="Proteomes" id="UP000729701">
    <property type="component" value="Unassembled WGS sequence"/>
</dbReference>